<dbReference type="OrthoDB" id="9777604at2"/>
<dbReference type="InterPro" id="IPR015815">
    <property type="entry name" value="HIBADH-related"/>
</dbReference>
<dbReference type="GO" id="GO:0051287">
    <property type="term" value="F:NAD binding"/>
    <property type="evidence" value="ECO:0007669"/>
    <property type="project" value="InterPro"/>
</dbReference>
<dbReference type="PANTHER" id="PTHR43580">
    <property type="entry name" value="OXIDOREDUCTASE GLYR1-RELATED"/>
    <property type="match status" value="1"/>
</dbReference>
<evidence type="ECO:0000259" key="5">
    <source>
        <dbReference type="Pfam" id="PF14833"/>
    </source>
</evidence>
<dbReference type="InterPro" id="IPR008927">
    <property type="entry name" value="6-PGluconate_DH-like_C_sf"/>
</dbReference>
<dbReference type="InterPro" id="IPR013328">
    <property type="entry name" value="6PGD_dom2"/>
</dbReference>
<reference evidence="6 7" key="1">
    <citation type="submission" date="2016-04" db="EMBL/GenBank/DDBJ databases">
        <authorList>
            <consortium name="Pathogen Informatics"/>
        </authorList>
    </citation>
    <scope>NUCLEOTIDE SEQUENCE [LARGE SCALE GENOMIC DNA]</scope>
    <source>
        <strain evidence="6 7">H050680373</strain>
    </source>
</reference>
<gene>
    <name evidence="6" type="primary">garR_1</name>
    <name evidence="6" type="ORF">SAMEA3906486_02175</name>
</gene>
<dbReference type="GO" id="GO:0050661">
    <property type="term" value="F:NADP binding"/>
    <property type="evidence" value="ECO:0007669"/>
    <property type="project" value="InterPro"/>
</dbReference>
<evidence type="ECO:0000259" key="4">
    <source>
        <dbReference type="Pfam" id="PF03446"/>
    </source>
</evidence>
<evidence type="ECO:0000313" key="7">
    <source>
        <dbReference type="Proteomes" id="UP000076848"/>
    </source>
</evidence>
<dbReference type="InterPro" id="IPR051265">
    <property type="entry name" value="HIBADH-related_NP60_sf"/>
</dbReference>
<keyword evidence="1 6" id="KW-0560">Oxidoreductase</keyword>
<dbReference type="EMBL" id="FKIF01000006">
    <property type="protein sequence ID" value="SAI68909.1"/>
    <property type="molecule type" value="Genomic_DNA"/>
</dbReference>
<protein>
    <submittedName>
        <fullName evidence="6">Dehydrogenase</fullName>
        <ecNumber evidence="6">1.1.1.-</ecNumber>
        <ecNumber evidence="6">1.1.1.60</ecNumber>
    </submittedName>
</protein>
<dbReference type="EC" id="1.1.1.60" evidence="6"/>
<keyword evidence="7" id="KW-1185">Reference proteome</keyword>
<feature type="domain" description="6-phosphogluconate dehydrogenase NADP-binding" evidence="4">
    <location>
        <begin position="2"/>
        <end position="162"/>
    </location>
</feature>
<dbReference type="InterPro" id="IPR006115">
    <property type="entry name" value="6PGDH_NADP-bd"/>
</dbReference>
<dbReference type="GO" id="GO:0008679">
    <property type="term" value="F:2-hydroxy-3-oxopropionate reductase activity"/>
    <property type="evidence" value="ECO:0007669"/>
    <property type="project" value="UniProtKB-EC"/>
</dbReference>
<dbReference type="EC" id="1.1.1.-" evidence="6"/>
<evidence type="ECO:0000256" key="3">
    <source>
        <dbReference type="PIRSR" id="PIRSR000103-1"/>
    </source>
</evidence>
<evidence type="ECO:0000256" key="1">
    <source>
        <dbReference type="ARBA" id="ARBA00023002"/>
    </source>
</evidence>
<proteinExistence type="predicted"/>
<feature type="active site" evidence="3">
    <location>
        <position position="172"/>
    </location>
</feature>
<dbReference type="Gene3D" id="3.40.50.720">
    <property type="entry name" value="NAD(P)-binding Rossmann-like Domain"/>
    <property type="match status" value="1"/>
</dbReference>
<organism evidence="6 7">
    <name type="scientific">Bordetella ansorpii</name>
    <dbReference type="NCBI Taxonomy" id="288768"/>
    <lineage>
        <taxon>Bacteria</taxon>
        <taxon>Pseudomonadati</taxon>
        <taxon>Pseudomonadota</taxon>
        <taxon>Betaproteobacteria</taxon>
        <taxon>Burkholderiales</taxon>
        <taxon>Alcaligenaceae</taxon>
        <taxon>Bordetella</taxon>
    </lineage>
</organism>
<dbReference type="STRING" id="288768.SAMEA3906486_02175"/>
<accession>A0A157SEV5</accession>
<dbReference type="Proteomes" id="UP000076848">
    <property type="component" value="Unassembled WGS sequence"/>
</dbReference>
<dbReference type="InterPro" id="IPR029154">
    <property type="entry name" value="HIBADH-like_NADP-bd"/>
</dbReference>
<dbReference type="PANTHER" id="PTHR43580:SF2">
    <property type="entry name" value="CYTOKINE-LIKE NUCLEAR FACTOR N-PAC"/>
    <property type="match status" value="1"/>
</dbReference>
<dbReference type="Pfam" id="PF14833">
    <property type="entry name" value="NAD_binding_11"/>
    <property type="match status" value="1"/>
</dbReference>
<feature type="domain" description="3-hydroxyisobutyrate dehydrogenase-like NAD-binding" evidence="5">
    <location>
        <begin position="170"/>
        <end position="286"/>
    </location>
</feature>
<dbReference type="InterPro" id="IPR036291">
    <property type="entry name" value="NAD(P)-bd_dom_sf"/>
</dbReference>
<dbReference type="SUPFAM" id="SSF48179">
    <property type="entry name" value="6-phosphogluconate dehydrogenase C-terminal domain-like"/>
    <property type="match status" value="1"/>
</dbReference>
<dbReference type="Pfam" id="PF03446">
    <property type="entry name" value="NAD_binding_2"/>
    <property type="match status" value="1"/>
</dbReference>
<dbReference type="PIRSF" id="PIRSF000103">
    <property type="entry name" value="HIBADH"/>
    <property type="match status" value="1"/>
</dbReference>
<name>A0A157SEV5_9BORD</name>
<dbReference type="SUPFAM" id="SSF51735">
    <property type="entry name" value="NAD(P)-binding Rossmann-fold domains"/>
    <property type="match status" value="1"/>
</dbReference>
<dbReference type="AlphaFoldDB" id="A0A157SEV5"/>
<dbReference type="Gene3D" id="1.10.1040.10">
    <property type="entry name" value="N-(1-d-carboxylethyl)-l-norvaline Dehydrogenase, domain 2"/>
    <property type="match status" value="1"/>
</dbReference>
<sequence>MKMGIIGVGVMGEPMARNLHTAGFAVTVYNRTASRCAPLREAGLTVAATAQDVIDACDAIILMLPGHEEIDQVLGRDAQGKITAAVAGKTLIVMATVSPAYSTTLGNAIKAAGSRYIEAPVSGSRKPAETGQLVILASAEDDSHIDAVQPAFDALGKKTVRCGAVPTAMRMKLANNLLLIASFEALSEAAHFAQRIGLDMPLFFEMVQAGPLANDVVRMKVPKLLADDFAEQAPIRHVSKDIGLVCAEAQRCETWLPIAQANRELFGRAIRRGLASDDAIGIIKVLREGVDA</sequence>
<evidence type="ECO:0000313" key="6">
    <source>
        <dbReference type="EMBL" id="SAI68909.1"/>
    </source>
</evidence>
<dbReference type="RefSeq" id="WP_066126776.1">
    <property type="nucleotide sequence ID" value="NZ_FKIF01000006.1"/>
</dbReference>
<keyword evidence="2" id="KW-0520">NAD</keyword>
<evidence type="ECO:0000256" key="2">
    <source>
        <dbReference type="ARBA" id="ARBA00023027"/>
    </source>
</evidence>